<keyword evidence="2" id="KW-1185">Reference proteome</keyword>
<dbReference type="RefSeq" id="WP_196939072.1">
    <property type="nucleotide sequence ID" value="NZ_MU158689.1"/>
</dbReference>
<dbReference type="EMBL" id="PSKQ01000024">
    <property type="protein sequence ID" value="MBE8722685.1"/>
    <property type="molecule type" value="Genomic_DNA"/>
</dbReference>
<accession>A0ABR9TBF1</accession>
<sequence length="567" mass="63698">MNKITLVLCFVIIFLFQYSCKQEETIPYKDEKPTQVETLAVEIINSEQVVLTAAVTYLNAQAKVVDHGFDVEYYDVSGKRGVHNFSLGKDAQPGKIRFPLTGEWKVTADRGINYTYYLRTEQDTTRGNIQNYSKDYANPFSIHPNQEFKVYGGEKITLKGSFEDIKGKYNLVIDINTNSSVTVPFDITDNNTSLQLTLPLSISANKVALYLTPITNNGSYPHKHYLIEVDILGKLNPPSNYTLSWAGFLQLQPSADSPTYPSFQVIVGNRMVRYESYIFIRDHINASEGDSYRLGYYNGRDTVIFPNKLQIRRPDPTKIEFVENRIHPYGFAQIKNLTTEDIFGGVTYQFGSQEVQVGSNNQGTMSFSIGDMAEGKYPLTIKSNNYTVSSQATLGVEKLVTTRLHQQNTAMGSEVIVYGNFISGKYYSAVFEQNTVYGILATEGQIRFTIPLLSAGKQKLSIGYSNYNSEQHIVPTTLSIDVAPAQYTGFSPHKGEPGSMITLKGKSLAFATVFFGDTFVYAYRMNPSGDEVQIEVPRYAQPGKYKISARVFTHWMQVDEVFEVVNP</sequence>
<protein>
    <recommendedName>
        <fullName evidence="3">IPT/TIG domain-containing protein</fullName>
    </recommendedName>
</protein>
<dbReference type="Proteomes" id="UP000618319">
    <property type="component" value="Unassembled WGS sequence"/>
</dbReference>
<evidence type="ECO:0000313" key="2">
    <source>
        <dbReference type="Proteomes" id="UP000618319"/>
    </source>
</evidence>
<organism evidence="1 2">
    <name type="scientific">Sphingobacterium pedocola</name>
    <dbReference type="NCBI Taxonomy" id="2082722"/>
    <lineage>
        <taxon>Bacteria</taxon>
        <taxon>Pseudomonadati</taxon>
        <taxon>Bacteroidota</taxon>
        <taxon>Sphingobacteriia</taxon>
        <taxon>Sphingobacteriales</taxon>
        <taxon>Sphingobacteriaceae</taxon>
        <taxon>Sphingobacterium</taxon>
    </lineage>
</organism>
<dbReference type="InterPro" id="IPR013783">
    <property type="entry name" value="Ig-like_fold"/>
</dbReference>
<evidence type="ECO:0008006" key="3">
    <source>
        <dbReference type="Google" id="ProtNLM"/>
    </source>
</evidence>
<name>A0ABR9TBF1_9SPHI</name>
<dbReference type="Gene3D" id="2.60.40.10">
    <property type="entry name" value="Immunoglobulins"/>
    <property type="match status" value="1"/>
</dbReference>
<evidence type="ECO:0000313" key="1">
    <source>
        <dbReference type="EMBL" id="MBE8722685.1"/>
    </source>
</evidence>
<reference evidence="1 2" key="1">
    <citation type="submission" date="2018-02" db="EMBL/GenBank/DDBJ databases">
        <title>Sphingobacterium KA21.</title>
        <authorList>
            <person name="Vasarhelyi B.M."/>
            <person name="Deshmukh S."/>
            <person name="Balint B."/>
            <person name="Kukolya J."/>
        </authorList>
    </citation>
    <scope>NUCLEOTIDE SEQUENCE [LARGE SCALE GENOMIC DNA]</scope>
    <source>
        <strain evidence="1 2">Ka21</strain>
    </source>
</reference>
<proteinExistence type="predicted"/>
<comment type="caution">
    <text evidence="1">The sequence shown here is derived from an EMBL/GenBank/DDBJ whole genome shotgun (WGS) entry which is preliminary data.</text>
</comment>
<gene>
    <name evidence="1" type="ORF">C4F40_18335</name>
</gene>